<dbReference type="Proteomes" id="UP001139031">
    <property type="component" value="Unassembled WGS sequence"/>
</dbReference>
<evidence type="ECO:0000313" key="3">
    <source>
        <dbReference type="EMBL" id="MBZ5711642.1"/>
    </source>
</evidence>
<dbReference type="EMBL" id="JAIRAU010000027">
    <property type="protein sequence ID" value="MBZ5711642.1"/>
    <property type="molecule type" value="Genomic_DNA"/>
</dbReference>
<evidence type="ECO:0000313" key="4">
    <source>
        <dbReference type="Proteomes" id="UP001139031"/>
    </source>
</evidence>
<evidence type="ECO:0000256" key="1">
    <source>
        <dbReference type="SAM" id="SignalP"/>
    </source>
</evidence>
<keyword evidence="1" id="KW-0732">Signal</keyword>
<reference evidence="3" key="1">
    <citation type="submission" date="2021-08" db="EMBL/GenBank/DDBJ databases">
        <authorList>
            <person name="Stevens D.C."/>
        </authorList>
    </citation>
    <scope>NUCLEOTIDE SEQUENCE</scope>
    <source>
        <strain evidence="3">DSM 53165</strain>
    </source>
</reference>
<name>A0ABS7TTR9_9BACT</name>
<proteinExistence type="predicted"/>
<sequence>MTPTIPRLSTALALVLVAPACTTEETDPGVEFRDTSWGCGSGCPTNSPHANQYDVPELNLDGLPNFDGVTLVGFRDGADNFYELTATDDELILLDAQGNPSKAGQGLTGLRIELGNALGETEYIHVLGYTSLIESWAVGTKPMSAYALAYADTETGRLVNVCPDYYADPYATVVTIIDGERYDGTTKSVMPNEAGWITLACEGQAVYKMKRLGYGPHINFANTPKPSTVEQRNATLRMITATYCGHSKNFTSYTQEGTKILWANQVGNVDWRKAGALPEAVWDQNGAVCWNTHRSTLVPNCDPVPCTAADVGEWMTWLPIP</sequence>
<organism evidence="3 4">
    <name type="scientific">Nannocystis pusilla</name>
    <dbReference type="NCBI Taxonomy" id="889268"/>
    <lineage>
        <taxon>Bacteria</taxon>
        <taxon>Pseudomonadati</taxon>
        <taxon>Myxococcota</taxon>
        <taxon>Polyangia</taxon>
        <taxon>Nannocystales</taxon>
        <taxon>Nannocystaceae</taxon>
        <taxon>Nannocystis</taxon>
    </lineage>
</organism>
<dbReference type="RefSeq" id="WP_224193403.1">
    <property type="nucleotide sequence ID" value="NZ_JAIRAU010000027.1"/>
</dbReference>
<gene>
    <name evidence="3" type="ORF">K7C98_20575</name>
</gene>
<dbReference type="InterPro" id="IPR045426">
    <property type="entry name" value="ADYC"/>
</dbReference>
<feature type="domain" description="ADYC" evidence="2">
    <location>
        <begin position="104"/>
        <end position="295"/>
    </location>
</feature>
<dbReference type="Pfam" id="PF20032">
    <property type="entry name" value="ADYC"/>
    <property type="match status" value="1"/>
</dbReference>
<protein>
    <recommendedName>
        <fullName evidence="2">ADYC domain-containing protein</fullName>
    </recommendedName>
</protein>
<feature type="chain" id="PRO_5047173795" description="ADYC domain-containing protein" evidence="1">
    <location>
        <begin position="24"/>
        <end position="321"/>
    </location>
</feature>
<comment type="caution">
    <text evidence="3">The sequence shown here is derived from an EMBL/GenBank/DDBJ whole genome shotgun (WGS) entry which is preliminary data.</text>
</comment>
<evidence type="ECO:0000259" key="2">
    <source>
        <dbReference type="Pfam" id="PF20032"/>
    </source>
</evidence>
<keyword evidence="4" id="KW-1185">Reference proteome</keyword>
<feature type="signal peptide" evidence="1">
    <location>
        <begin position="1"/>
        <end position="23"/>
    </location>
</feature>
<accession>A0ABS7TTR9</accession>